<keyword evidence="4" id="KW-0233">DNA recombination</keyword>
<evidence type="ECO:0000256" key="2">
    <source>
        <dbReference type="ARBA" id="ARBA00022578"/>
    </source>
</evidence>
<dbReference type="AlphaFoldDB" id="A0A090ZEP3"/>
<feature type="region of interest" description="Disordered" evidence="5">
    <location>
        <begin position="371"/>
        <end position="397"/>
    </location>
</feature>
<gene>
    <name evidence="7" type="ORF">DJ90_5193</name>
</gene>
<comment type="similarity">
    <text evidence="1">Belongs to the transposase 11 family.</text>
</comment>
<sequence>MDNVPNLSTICQCLKLLELQDFRSLLGDHWAKKLFTGNTIQLHVAGQLLGATSYDMITEQLQAHVPLQEITGLSSISPSTLSRKTTTLCTDTLQAVFVKLVQAIQHLHPDRPDKLPGGKKLRLLDATELTLPLQRASWANCSKSKHGVKMHTRVVVADPAKLVYPDRIIASTVDVNETELSLELVTDPEAIHIMDRGYQKHEHFERWDQPANKINFVSRIRENTQFVVTRDFRIPKADRSFIVSDRKVLLNKCSRKLRLIVFRDEEEKDYFLITNCFEVSAAEIAQMYKYRWLIELFFKWIKQHLRMVKVFSYSPQGIWNQLYLVLIAFALCTLVRLQTATSKTAWEVLKLIRIYAHYPWAALLQALERKPSRTSKGRQRLPAPREPQPVQKKVIVR</sequence>
<evidence type="ECO:0000259" key="6">
    <source>
        <dbReference type="Pfam" id="PF01609"/>
    </source>
</evidence>
<name>A0A090ZEP3_PAEMA</name>
<evidence type="ECO:0000256" key="1">
    <source>
        <dbReference type="ARBA" id="ARBA00010075"/>
    </source>
</evidence>
<feature type="domain" description="Transposase IS4-like" evidence="6">
    <location>
        <begin position="117"/>
        <end position="329"/>
    </location>
</feature>
<dbReference type="EMBL" id="JMQA01000025">
    <property type="protein sequence ID" value="KFN08903.1"/>
    <property type="molecule type" value="Genomic_DNA"/>
</dbReference>
<dbReference type="OrthoDB" id="368860at2"/>
<dbReference type="PANTHER" id="PTHR33258">
    <property type="entry name" value="TRANSPOSASE INSL FOR INSERTION SEQUENCE ELEMENT IS186A-RELATED"/>
    <property type="match status" value="1"/>
</dbReference>
<keyword evidence="2" id="KW-0815">Transposition</keyword>
<protein>
    <submittedName>
        <fullName evidence="7">Transposase DDE domain protein</fullName>
    </submittedName>
</protein>
<evidence type="ECO:0000313" key="7">
    <source>
        <dbReference type="EMBL" id="KFN08903.1"/>
    </source>
</evidence>
<dbReference type="GO" id="GO:0006313">
    <property type="term" value="P:DNA transposition"/>
    <property type="evidence" value="ECO:0007669"/>
    <property type="project" value="InterPro"/>
</dbReference>
<comment type="caution">
    <text evidence="7">The sequence shown here is derived from an EMBL/GenBank/DDBJ whole genome shotgun (WGS) entry which is preliminary data.</text>
</comment>
<reference evidence="7 8" key="1">
    <citation type="submission" date="2014-04" db="EMBL/GenBank/DDBJ databases">
        <authorList>
            <person name="Bishop-Lilly K.A."/>
            <person name="Broomall S.M."/>
            <person name="Chain P.S."/>
            <person name="Chertkov O."/>
            <person name="Coyne S.R."/>
            <person name="Daligault H.E."/>
            <person name="Davenport K.W."/>
            <person name="Erkkila T."/>
            <person name="Frey K.G."/>
            <person name="Gibbons H.S."/>
            <person name="Gu W."/>
            <person name="Jaissle J."/>
            <person name="Johnson S.L."/>
            <person name="Koroleva G.I."/>
            <person name="Ladner J.T."/>
            <person name="Lo C.-C."/>
            <person name="Minogue T.D."/>
            <person name="Munk C."/>
            <person name="Palacios G.F."/>
            <person name="Redden C.L."/>
            <person name="Rosenzweig C.N."/>
            <person name="Scholz M.B."/>
            <person name="Teshima H."/>
            <person name="Xu Y."/>
        </authorList>
    </citation>
    <scope>NUCLEOTIDE SEQUENCE [LARGE SCALE GENOMIC DNA]</scope>
    <source>
        <strain evidence="7 8">8244</strain>
    </source>
</reference>
<evidence type="ECO:0000313" key="8">
    <source>
        <dbReference type="Proteomes" id="UP000029278"/>
    </source>
</evidence>
<dbReference type="InterPro" id="IPR047952">
    <property type="entry name" value="Transpos_IS4"/>
</dbReference>
<dbReference type="HOGENOM" id="CLU_043140_0_2_9"/>
<dbReference type="PANTHER" id="PTHR33258:SF1">
    <property type="entry name" value="TRANSPOSASE INSL FOR INSERTION SEQUENCE ELEMENT IS186A-RELATED"/>
    <property type="match status" value="1"/>
</dbReference>
<keyword evidence="3" id="KW-0238">DNA-binding</keyword>
<dbReference type="GO" id="GO:0003677">
    <property type="term" value="F:DNA binding"/>
    <property type="evidence" value="ECO:0007669"/>
    <property type="project" value="UniProtKB-KW"/>
</dbReference>
<dbReference type="PATRIC" id="fig|44252.3.peg.2809"/>
<evidence type="ECO:0000256" key="3">
    <source>
        <dbReference type="ARBA" id="ARBA00023125"/>
    </source>
</evidence>
<dbReference type="InterPro" id="IPR002559">
    <property type="entry name" value="Transposase_11"/>
</dbReference>
<keyword evidence="8" id="KW-1185">Reference proteome</keyword>
<dbReference type="GeneID" id="77007208"/>
<dbReference type="Gene3D" id="3.90.350.10">
    <property type="entry name" value="Transposase Inhibitor Protein From Tn5, Chain A, domain 1"/>
    <property type="match status" value="1"/>
</dbReference>
<dbReference type="Proteomes" id="UP000029278">
    <property type="component" value="Unassembled WGS sequence"/>
</dbReference>
<dbReference type="InterPro" id="IPR012337">
    <property type="entry name" value="RNaseH-like_sf"/>
</dbReference>
<organism evidence="7 8">
    <name type="scientific">Paenibacillus macerans</name>
    <name type="common">Bacillus macerans</name>
    <dbReference type="NCBI Taxonomy" id="44252"/>
    <lineage>
        <taxon>Bacteria</taxon>
        <taxon>Bacillati</taxon>
        <taxon>Bacillota</taxon>
        <taxon>Bacilli</taxon>
        <taxon>Bacillales</taxon>
        <taxon>Paenibacillaceae</taxon>
        <taxon>Paenibacillus</taxon>
    </lineage>
</organism>
<accession>A0A090ZEP3</accession>
<proteinExistence type="inferred from homology"/>
<evidence type="ECO:0000256" key="4">
    <source>
        <dbReference type="ARBA" id="ARBA00023172"/>
    </source>
</evidence>
<dbReference type="SUPFAM" id="SSF53098">
    <property type="entry name" value="Ribonuclease H-like"/>
    <property type="match status" value="1"/>
</dbReference>
<dbReference type="RefSeq" id="WP_036622946.1">
    <property type="nucleotide sequence ID" value="NZ_JARTKF010000355.1"/>
</dbReference>
<dbReference type="NCBIfam" id="NF033592">
    <property type="entry name" value="transpos_IS4_1"/>
    <property type="match status" value="1"/>
</dbReference>
<dbReference type="Pfam" id="PF01609">
    <property type="entry name" value="DDE_Tnp_1"/>
    <property type="match status" value="1"/>
</dbReference>
<evidence type="ECO:0000256" key="5">
    <source>
        <dbReference type="SAM" id="MobiDB-lite"/>
    </source>
</evidence>
<dbReference type="GO" id="GO:0004803">
    <property type="term" value="F:transposase activity"/>
    <property type="evidence" value="ECO:0007669"/>
    <property type="project" value="InterPro"/>
</dbReference>